<reference evidence="1" key="2">
    <citation type="submission" date="2020-05" db="UniProtKB">
        <authorList>
            <consortium name="EnsemblMetazoa"/>
        </authorList>
    </citation>
    <scope>IDENTIFICATION</scope>
    <source>
        <strain evidence="1">IAEA</strain>
    </source>
</reference>
<dbReference type="EMBL" id="JXJN01024321">
    <property type="status" value="NOT_ANNOTATED_CDS"/>
    <property type="molecule type" value="Genomic_DNA"/>
</dbReference>
<evidence type="ECO:0000313" key="1">
    <source>
        <dbReference type="EnsemblMetazoa" id="GPPI047045-PA"/>
    </source>
</evidence>
<dbReference type="EnsemblMetazoa" id="GPPI047045-RA">
    <property type="protein sequence ID" value="GPPI047045-PA"/>
    <property type="gene ID" value="GPPI047045"/>
</dbReference>
<reference evidence="2" key="1">
    <citation type="submission" date="2015-01" db="EMBL/GenBank/DDBJ databases">
        <authorList>
            <person name="Aksoy S."/>
            <person name="Warren W."/>
            <person name="Wilson R.K."/>
        </authorList>
    </citation>
    <scope>NUCLEOTIDE SEQUENCE [LARGE SCALE GENOMIC DNA]</scope>
    <source>
        <strain evidence="2">IAEA</strain>
    </source>
</reference>
<protein>
    <submittedName>
        <fullName evidence="1">Uncharacterized protein</fullName>
    </submittedName>
</protein>
<sequence length="115" mass="12957">MASGLGRYIRDQLNCSHCLHDMTEEKHDFCKEVMGETMAKDPVDTIILTNEHIKPAVPKPTVNNAFDAAYEIFYAVMCKYMLEADVEKRILATANHIGWIMRPAGCSDKIYSVSS</sequence>
<name>A0A1B0C235_9MUSC</name>
<organism evidence="1 2">
    <name type="scientific">Glossina palpalis gambiensis</name>
    <dbReference type="NCBI Taxonomy" id="67801"/>
    <lineage>
        <taxon>Eukaryota</taxon>
        <taxon>Metazoa</taxon>
        <taxon>Ecdysozoa</taxon>
        <taxon>Arthropoda</taxon>
        <taxon>Hexapoda</taxon>
        <taxon>Insecta</taxon>
        <taxon>Pterygota</taxon>
        <taxon>Neoptera</taxon>
        <taxon>Endopterygota</taxon>
        <taxon>Diptera</taxon>
        <taxon>Brachycera</taxon>
        <taxon>Muscomorpha</taxon>
        <taxon>Hippoboscoidea</taxon>
        <taxon>Glossinidae</taxon>
        <taxon>Glossina</taxon>
    </lineage>
</organism>
<keyword evidence="2" id="KW-1185">Reference proteome</keyword>
<dbReference type="VEuPathDB" id="VectorBase:GPPI047045"/>
<proteinExistence type="predicted"/>
<dbReference type="Proteomes" id="UP000092460">
    <property type="component" value="Unassembled WGS sequence"/>
</dbReference>
<accession>A0A1B0C235</accession>
<dbReference type="AlphaFoldDB" id="A0A1B0C235"/>
<evidence type="ECO:0000313" key="2">
    <source>
        <dbReference type="Proteomes" id="UP000092460"/>
    </source>
</evidence>